<evidence type="ECO:0000256" key="1">
    <source>
        <dbReference type="ARBA" id="ARBA00022670"/>
    </source>
</evidence>
<dbReference type="PROSITE" id="PS50878">
    <property type="entry name" value="RT_POL"/>
    <property type="match status" value="1"/>
</dbReference>
<feature type="region of interest" description="Disordered" evidence="9">
    <location>
        <begin position="303"/>
        <end position="362"/>
    </location>
</feature>
<keyword evidence="5" id="KW-0255">Endonuclease</keyword>
<dbReference type="EMBL" id="JAGYWB010000013">
    <property type="protein sequence ID" value="KAI0500296.1"/>
    <property type="molecule type" value="Genomic_DNA"/>
</dbReference>
<evidence type="ECO:0000256" key="7">
    <source>
        <dbReference type="ARBA" id="ARBA00022918"/>
    </source>
</evidence>
<organism evidence="12 13">
    <name type="scientific">Dendrobium nobile</name>
    <name type="common">Orchid</name>
    <dbReference type="NCBI Taxonomy" id="94219"/>
    <lineage>
        <taxon>Eukaryota</taxon>
        <taxon>Viridiplantae</taxon>
        <taxon>Streptophyta</taxon>
        <taxon>Embryophyta</taxon>
        <taxon>Tracheophyta</taxon>
        <taxon>Spermatophyta</taxon>
        <taxon>Magnoliopsida</taxon>
        <taxon>Liliopsida</taxon>
        <taxon>Asparagales</taxon>
        <taxon>Orchidaceae</taxon>
        <taxon>Epidendroideae</taxon>
        <taxon>Malaxideae</taxon>
        <taxon>Dendrobiinae</taxon>
        <taxon>Dendrobium</taxon>
    </lineage>
</organism>
<evidence type="ECO:0000256" key="4">
    <source>
        <dbReference type="ARBA" id="ARBA00022722"/>
    </source>
</evidence>
<dbReference type="Gene3D" id="3.30.70.270">
    <property type="match status" value="1"/>
</dbReference>
<dbReference type="InterPro" id="IPR043128">
    <property type="entry name" value="Rev_trsase/Diguanyl_cyclase"/>
</dbReference>
<keyword evidence="13" id="KW-1185">Reference proteome</keyword>
<feature type="compositionally biased region" description="Polar residues" evidence="9">
    <location>
        <begin position="322"/>
        <end position="334"/>
    </location>
</feature>
<keyword evidence="2" id="KW-0808">Transferase</keyword>
<dbReference type="Pfam" id="PF03732">
    <property type="entry name" value="Retrotrans_gag"/>
    <property type="match status" value="1"/>
</dbReference>
<keyword evidence="8" id="KW-0863">Zinc-finger</keyword>
<keyword evidence="3" id="KW-0548">Nucleotidyltransferase</keyword>
<proteinExistence type="predicted"/>
<dbReference type="FunFam" id="3.10.10.10:FF:000007">
    <property type="entry name" value="Retrovirus-related Pol polyprotein from transposon 17.6-like Protein"/>
    <property type="match status" value="1"/>
</dbReference>
<name>A0A8T3AUJ3_DENNO</name>
<dbReference type="InterPro" id="IPR043502">
    <property type="entry name" value="DNA/RNA_pol_sf"/>
</dbReference>
<accession>A0A8T3AUJ3</accession>
<dbReference type="SUPFAM" id="SSF56672">
    <property type="entry name" value="DNA/RNA polymerases"/>
    <property type="match status" value="1"/>
</dbReference>
<reference evidence="12" key="1">
    <citation type="journal article" date="2022" name="Front. Genet.">
        <title>Chromosome-Scale Assembly of the Dendrobium nobile Genome Provides Insights Into the Molecular Mechanism of the Biosynthesis of the Medicinal Active Ingredient of Dendrobium.</title>
        <authorList>
            <person name="Xu Q."/>
            <person name="Niu S.-C."/>
            <person name="Li K.-L."/>
            <person name="Zheng P.-J."/>
            <person name="Zhang X.-J."/>
            <person name="Jia Y."/>
            <person name="Liu Y."/>
            <person name="Niu Y.-X."/>
            <person name="Yu L.-H."/>
            <person name="Chen D.-F."/>
            <person name="Zhang G.-Q."/>
        </authorList>
    </citation>
    <scope>NUCLEOTIDE SEQUENCE</scope>
    <source>
        <tissue evidence="12">Leaf</tissue>
    </source>
</reference>
<keyword evidence="1" id="KW-0645">Protease</keyword>
<dbReference type="InterPro" id="IPR005162">
    <property type="entry name" value="Retrotrans_gag_dom"/>
</dbReference>
<dbReference type="PROSITE" id="PS50158">
    <property type="entry name" value="ZF_CCHC"/>
    <property type="match status" value="1"/>
</dbReference>
<feature type="region of interest" description="Disordered" evidence="9">
    <location>
        <begin position="89"/>
        <end position="112"/>
    </location>
</feature>
<keyword evidence="6" id="KW-0378">Hydrolase</keyword>
<evidence type="ECO:0000259" key="10">
    <source>
        <dbReference type="PROSITE" id="PS50158"/>
    </source>
</evidence>
<dbReference type="InterPro" id="IPR036875">
    <property type="entry name" value="Znf_CCHC_sf"/>
</dbReference>
<dbReference type="Gene3D" id="3.10.10.10">
    <property type="entry name" value="HIV Type 1 Reverse Transcriptase, subunit A, domain 1"/>
    <property type="match status" value="1"/>
</dbReference>
<evidence type="ECO:0000256" key="6">
    <source>
        <dbReference type="ARBA" id="ARBA00022801"/>
    </source>
</evidence>
<feature type="domain" description="CCHC-type" evidence="10">
    <location>
        <begin position="372"/>
        <end position="387"/>
    </location>
</feature>
<evidence type="ECO:0000313" key="13">
    <source>
        <dbReference type="Proteomes" id="UP000829196"/>
    </source>
</evidence>
<dbReference type="InterPro" id="IPR000477">
    <property type="entry name" value="RT_dom"/>
</dbReference>
<keyword evidence="8" id="KW-0479">Metal-binding</keyword>
<dbReference type="GO" id="GO:0006508">
    <property type="term" value="P:proteolysis"/>
    <property type="evidence" value="ECO:0007669"/>
    <property type="project" value="UniProtKB-KW"/>
</dbReference>
<evidence type="ECO:0000256" key="3">
    <source>
        <dbReference type="ARBA" id="ARBA00022695"/>
    </source>
</evidence>
<dbReference type="AlphaFoldDB" id="A0A8T3AUJ3"/>
<feature type="domain" description="Reverse transcriptase" evidence="11">
    <location>
        <begin position="682"/>
        <end position="861"/>
    </location>
</feature>
<dbReference type="OrthoDB" id="407598at2759"/>
<comment type="caution">
    <text evidence="12">The sequence shown here is derived from an EMBL/GenBank/DDBJ whole genome shotgun (WGS) entry which is preliminary data.</text>
</comment>
<keyword evidence="4" id="KW-0540">Nuclease</keyword>
<evidence type="ECO:0000256" key="9">
    <source>
        <dbReference type="SAM" id="MobiDB-lite"/>
    </source>
</evidence>
<evidence type="ECO:0000256" key="5">
    <source>
        <dbReference type="ARBA" id="ARBA00022759"/>
    </source>
</evidence>
<dbReference type="InterPro" id="IPR001878">
    <property type="entry name" value="Znf_CCHC"/>
</dbReference>
<protein>
    <submittedName>
        <fullName evidence="12">Uncharacterized protein</fullName>
    </submittedName>
</protein>
<dbReference type="PANTHER" id="PTHR35046">
    <property type="entry name" value="ZINC KNUCKLE (CCHC-TYPE) FAMILY PROTEIN"/>
    <property type="match status" value="1"/>
</dbReference>
<evidence type="ECO:0000259" key="11">
    <source>
        <dbReference type="PROSITE" id="PS50878"/>
    </source>
</evidence>
<dbReference type="GO" id="GO:0008270">
    <property type="term" value="F:zinc ion binding"/>
    <property type="evidence" value="ECO:0007669"/>
    <property type="project" value="UniProtKB-KW"/>
</dbReference>
<dbReference type="Pfam" id="PF00078">
    <property type="entry name" value="RVT_1"/>
    <property type="match status" value="1"/>
</dbReference>
<dbReference type="GO" id="GO:0003964">
    <property type="term" value="F:RNA-directed DNA polymerase activity"/>
    <property type="evidence" value="ECO:0007669"/>
    <property type="project" value="UniProtKB-KW"/>
</dbReference>
<dbReference type="SUPFAM" id="SSF57756">
    <property type="entry name" value="Retrovirus zinc finger-like domains"/>
    <property type="match status" value="1"/>
</dbReference>
<dbReference type="PANTHER" id="PTHR35046:SF18">
    <property type="entry name" value="RNA-DIRECTED DNA POLYMERASE"/>
    <property type="match status" value="1"/>
</dbReference>
<dbReference type="Gene3D" id="2.40.70.10">
    <property type="entry name" value="Acid Proteases"/>
    <property type="match status" value="1"/>
</dbReference>
<dbReference type="Proteomes" id="UP000829196">
    <property type="component" value="Unassembled WGS sequence"/>
</dbReference>
<dbReference type="InterPro" id="IPR021109">
    <property type="entry name" value="Peptidase_aspartic_dom_sf"/>
</dbReference>
<sequence length="893" mass="102062">MAESSRRAASDDDRSSDALWNTLTNINKELAGLTADFKQFVLETRRDIQILKQNQVVAPGARRAIQGDDTPVRRVPQGMERTLRGYPVLNTADSDSEDDMEPIQPNDFGDPEGRVYGDRMGIGHNRNRPNQSEFRVKIDIPFFEGCLHIEDYLDWERAVETFFDYMEISPEKQVKYVACKLKGGASAWWVQLLQNRRREGKGLVRSWYRMKQLMRGHFLPTDYEQMLYVQYQHCVQGPRSVSDYTEEFYRLSARNNLNESDNQLVARYIGGLKDPIQDKLELNSVWTLSQAVNFALKAETQMSRHARSNAGRRPYSEHVSDSRSVVQTSKNSQPGIIMNPNVGQGTDSKSAPKPRVIPTLKDNPYTRPTTLKCFRCFQPGHKSNECPTRPQLQIVEAEPEDDPEIGLEDSDPTVEDLIADEGENVVCILERLLLAPRQPTMSQRNAIFRTRCTVNGKVCELLIDNGCTENVVSRSLVQALQLKTTKNPQPYKISWVKKGMDILITEMCRITFSIGKQYVCDVLCDVIDMDVCHIILGRPWQFDNGAVYDCRQNTYCFEWKGRKLRLLPNAIGHSDNRNKDKAVLTIIPGAALLSEKGHSCVYALVVLETPEKPDREMAPQITELLKEFQDLTPTDLPEGLPPLRSVQHQIDLVPGANLPNLPHYRMSPKEHELLQEMVDDLVRKKLIQPSLSPCAVPALLVPKKDNKWQMCIDSRAINKITTKFRFPVPRIEDLLDKLSGSKFFSKLDLRSGYHQIRIRPGDEWKTAFKTRQGLFEWRVMPFGLCNAPATFMRLMNEVLKDYLNKFCVVYFDDILIFSRTWADHLTHLTQVLQVLRTHKLYLNLPKCEIASTEVYFLGFIVSGNGVATDPSKIAAVREWPIPRSLSDVRSFHV</sequence>
<evidence type="ECO:0000256" key="2">
    <source>
        <dbReference type="ARBA" id="ARBA00022679"/>
    </source>
</evidence>
<dbReference type="GO" id="GO:0003676">
    <property type="term" value="F:nucleic acid binding"/>
    <property type="evidence" value="ECO:0007669"/>
    <property type="project" value="InterPro"/>
</dbReference>
<dbReference type="CDD" id="cd01647">
    <property type="entry name" value="RT_LTR"/>
    <property type="match status" value="1"/>
</dbReference>
<dbReference type="GO" id="GO:0004519">
    <property type="term" value="F:endonuclease activity"/>
    <property type="evidence" value="ECO:0007669"/>
    <property type="project" value="UniProtKB-KW"/>
</dbReference>
<evidence type="ECO:0000256" key="8">
    <source>
        <dbReference type="PROSITE-ProRule" id="PRU00047"/>
    </source>
</evidence>
<dbReference type="Pfam" id="PF13650">
    <property type="entry name" value="Asp_protease_2"/>
    <property type="match status" value="1"/>
</dbReference>
<dbReference type="SMART" id="SM00343">
    <property type="entry name" value="ZnF_C2HC"/>
    <property type="match status" value="1"/>
</dbReference>
<dbReference type="SUPFAM" id="SSF50630">
    <property type="entry name" value="Acid proteases"/>
    <property type="match status" value="1"/>
</dbReference>
<dbReference type="CDD" id="cd00303">
    <property type="entry name" value="retropepsin_like"/>
    <property type="match status" value="1"/>
</dbReference>
<gene>
    <name evidence="12" type="ORF">KFK09_018508</name>
</gene>
<keyword evidence="7" id="KW-0695">RNA-directed DNA polymerase</keyword>
<dbReference type="GO" id="GO:0008233">
    <property type="term" value="F:peptidase activity"/>
    <property type="evidence" value="ECO:0007669"/>
    <property type="project" value="UniProtKB-KW"/>
</dbReference>
<keyword evidence="8" id="KW-0862">Zinc</keyword>
<evidence type="ECO:0000313" key="12">
    <source>
        <dbReference type="EMBL" id="KAI0500296.1"/>
    </source>
</evidence>